<keyword evidence="3" id="KW-1185">Reference proteome</keyword>
<feature type="transmembrane region" description="Helical" evidence="1">
    <location>
        <begin position="59"/>
        <end position="76"/>
    </location>
</feature>
<dbReference type="EMBL" id="CP049257">
    <property type="protein sequence ID" value="QIG41628.1"/>
    <property type="molecule type" value="Genomic_DNA"/>
</dbReference>
<name>A0A6G6W8G4_9ACTN</name>
<dbReference type="InterPro" id="IPR008407">
    <property type="entry name" value="Brnchd-chn_aa_trnsp_AzlD"/>
</dbReference>
<feature type="transmembrane region" description="Helical" evidence="1">
    <location>
        <begin position="33"/>
        <end position="52"/>
    </location>
</feature>
<evidence type="ECO:0000256" key="1">
    <source>
        <dbReference type="SAM" id="Phobius"/>
    </source>
</evidence>
<gene>
    <name evidence="2" type="ORF">G5V58_01525</name>
</gene>
<keyword evidence="1" id="KW-1133">Transmembrane helix</keyword>
<protein>
    <recommendedName>
        <fullName evidence="4">AzlD domain-containing protein</fullName>
    </recommendedName>
</protein>
<keyword evidence="1" id="KW-0472">Membrane</keyword>
<accession>A0A6G6W8G4</accession>
<proteinExistence type="predicted"/>
<evidence type="ECO:0000313" key="2">
    <source>
        <dbReference type="EMBL" id="QIG41628.1"/>
    </source>
</evidence>
<dbReference type="KEGG" id="nano:G5V58_01525"/>
<dbReference type="AlphaFoldDB" id="A0A6G6W8G4"/>
<dbReference type="Proteomes" id="UP000502996">
    <property type="component" value="Chromosome"/>
</dbReference>
<organism evidence="2 3">
    <name type="scientific">Nocardioides anomalus</name>
    <dbReference type="NCBI Taxonomy" id="2712223"/>
    <lineage>
        <taxon>Bacteria</taxon>
        <taxon>Bacillati</taxon>
        <taxon>Actinomycetota</taxon>
        <taxon>Actinomycetes</taxon>
        <taxon>Propionibacteriales</taxon>
        <taxon>Nocardioidaceae</taxon>
        <taxon>Nocardioides</taxon>
    </lineage>
</organism>
<reference evidence="2 3" key="1">
    <citation type="submission" date="2020-02" db="EMBL/GenBank/DDBJ databases">
        <title>Full genome sequence of Nocardioides sp. R-3366.</title>
        <authorList>
            <person name="Im W.-T."/>
        </authorList>
    </citation>
    <scope>NUCLEOTIDE SEQUENCE [LARGE SCALE GENOMIC DNA]</scope>
    <source>
        <strain evidence="2 3">R-3366</strain>
    </source>
</reference>
<feature type="transmembrane region" description="Helical" evidence="1">
    <location>
        <begin position="82"/>
        <end position="99"/>
    </location>
</feature>
<keyword evidence="1" id="KW-0812">Transmembrane</keyword>
<dbReference type="Pfam" id="PF05437">
    <property type="entry name" value="AzlD"/>
    <property type="match status" value="1"/>
</dbReference>
<sequence>MTAMVLLALACWLMRSLFVLVPADRLPARLQHALAQLAPAVLAALVVAELAGSAEGASPTTGLVLVGSMVLAAVVVRRTGSLGLAILTGLAGALVVDVLL</sequence>
<evidence type="ECO:0000313" key="3">
    <source>
        <dbReference type="Proteomes" id="UP000502996"/>
    </source>
</evidence>
<evidence type="ECO:0008006" key="4">
    <source>
        <dbReference type="Google" id="ProtNLM"/>
    </source>
</evidence>